<reference evidence="2 3" key="1">
    <citation type="submission" date="2019-02" db="EMBL/GenBank/DDBJ databases">
        <title>Marinobacter halodurans sp. nov., a marine bacterium isolated from sea tidal flat.</title>
        <authorList>
            <person name="Yoo Y."/>
            <person name="Lee D.W."/>
            <person name="Kim B.S."/>
            <person name="Kim J.-J."/>
        </authorList>
    </citation>
    <scope>NUCLEOTIDE SEQUENCE [LARGE SCALE GENOMIC DNA]</scope>
    <source>
        <strain evidence="2 3">YJ-S3-2</strain>
    </source>
</reference>
<evidence type="ECO:0000313" key="2">
    <source>
        <dbReference type="EMBL" id="TBW56510.1"/>
    </source>
</evidence>
<dbReference type="Proteomes" id="UP000313645">
    <property type="component" value="Unassembled WGS sequence"/>
</dbReference>
<dbReference type="CDD" id="cd20303">
    <property type="entry name" value="cupin_ChrR_1"/>
    <property type="match status" value="1"/>
</dbReference>
<evidence type="ECO:0000259" key="1">
    <source>
        <dbReference type="Pfam" id="PF12973"/>
    </source>
</evidence>
<sequence length="226" mass="25116">MLLNEDVSIPARVHANTLDWVPSPLGGVERRMLFRIGDEKARATSIVRYAPGSHFSAHNHPGGEEFLVLEGTFQDENGDYPAGSYVRNPPGSRHTPRSDGGCIIFVKLWQFRADDRELVVRRPREGERAPLRPGVEAARLLFEGAGERVVLEEWQAGAEVALGDFPGLELLVLDGGFSDGTDELDRYTWLRLPAGESLKVRVGPEGARVWYKVAPLMHERVCAFDD</sequence>
<gene>
    <name evidence="2" type="ORF">EZI54_09440</name>
</gene>
<comment type="caution">
    <text evidence="2">The sequence shown here is derived from an EMBL/GenBank/DDBJ whole genome shotgun (WGS) entry which is preliminary data.</text>
</comment>
<dbReference type="Gene3D" id="2.60.120.10">
    <property type="entry name" value="Jelly Rolls"/>
    <property type="match status" value="1"/>
</dbReference>
<organism evidence="2 3">
    <name type="scientific">Marinobacter halodurans</name>
    <dbReference type="NCBI Taxonomy" id="2528979"/>
    <lineage>
        <taxon>Bacteria</taxon>
        <taxon>Pseudomonadati</taxon>
        <taxon>Pseudomonadota</taxon>
        <taxon>Gammaproteobacteria</taxon>
        <taxon>Pseudomonadales</taxon>
        <taxon>Marinobacteraceae</taxon>
        <taxon>Marinobacter</taxon>
    </lineage>
</organism>
<dbReference type="EMBL" id="SJDL01000011">
    <property type="protein sequence ID" value="TBW56510.1"/>
    <property type="molecule type" value="Genomic_DNA"/>
</dbReference>
<feature type="domain" description="ChrR-like cupin" evidence="1">
    <location>
        <begin position="12"/>
        <end position="111"/>
    </location>
</feature>
<proteinExistence type="predicted"/>
<dbReference type="InterPro" id="IPR025979">
    <property type="entry name" value="ChrR-like_cupin_dom"/>
</dbReference>
<evidence type="ECO:0000313" key="3">
    <source>
        <dbReference type="Proteomes" id="UP000313645"/>
    </source>
</evidence>
<dbReference type="InterPro" id="IPR011051">
    <property type="entry name" value="RmlC_Cupin_sf"/>
</dbReference>
<dbReference type="InterPro" id="IPR014710">
    <property type="entry name" value="RmlC-like_jellyroll"/>
</dbReference>
<keyword evidence="3" id="KW-1185">Reference proteome</keyword>
<dbReference type="Pfam" id="PF12973">
    <property type="entry name" value="Cupin_7"/>
    <property type="match status" value="1"/>
</dbReference>
<accession>A0ABY1ZP77</accession>
<protein>
    <submittedName>
        <fullName evidence="2">Cupin</fullName>
    </submittedName>
</protein>
<dbReference type="RefSeq" id="WP_131481312.1">
    <property type="nucleotide sequence ID" value="NZ_SJDL01000011.1"/>
</dbReference>
<name>A0ABY1ZP77_9GAMM</name>
<dbReference type="SUPFAM" id="SSF51182">
    <property type="entry name" value="RmlC-like cupins"/>
    <property type="match status" value="2"/>
</dbReference>